<proteinExistence type="predicted"/>
<gene>
    <name evidence="1" type="ORF">L2E82_44408</name>
</gene>
<organism evidence="1 2">
    <name type="scientific">Cichorium intybus</name>
    <name type="common">Chicory</name>
    <dbReference type="NCBI Taxonomy" id="13427"/>
    <lineage>
        <taxon>Eukaryota</taxon>
        <taxon>Viridiplantae</taxon>
        <taxon>Streptophyta</taxon>
        <taxon>Embryophyta</taxon>
        <taxon>Tracheophyta</taxon>
        <taxon>Spermatophyta</taxon>
        <taxon>Magnoliopsida</taxon>
        <taxon>eudicotyledons</taxon>
        <taxon>Gunneridae</taxon>
        <taxon>Pentapetalae</taxon>
        <taxon>asterids</taxon>
        <taxon>campanulids</taxon>
        <taxon>Asterales</taxon>
        <taxon>Asteraceae</taxon>
        <taxon>Cichorioideae</taxon>
        <taxon>Cichorieae</taxon>
        <taxon>Cichoriinae</taxon>
        <taxon>Cichorium</taxon>
    </lineage>
</organism>
<dbReference type="Proteomes" id="UP001055811">
    <property type="component" value="Linkage Group LG08"/>
</dbReference>
<dbReference type="EMBL" id="CM042016">
    <property type="protein sequence ID" value="KAI3699830.1"/>
    <property type="molecule type" value="Genomic_DNA"/>
</dbReference>
<reference evidence="1 2" key="2">
    <citation type="journal article" date="2022" name="Mol. Ecol. Resour.">
        <title>The genomes of chicory, endive, great burdock and yacon provide insights into Asteraceae paleo-polyploidization history and plant inulin production.</title>
        <authorList>
            <person name="Fan W."/>
            <person name="Wang S."/>
            <person name="Wang H."/>
            <person name="Wang A."/>
            <person name="Jiang F."/>
            <person name="Liu H."/>
            <person name="Zhao H."/>
            <person name="Xu D."/>
            <person name="Zhang Y."/>
        </authorList>
    </citation>
    <scope>NUCLEOTIDE SEQUENCE [LARGE SCALE GENOMIC DNA]</scope>
    <source>
        <strain evidence="2">cv. Punajuju</strain>
        <tissue evidence="1">Leaves</tissue>
    </source>
</reference>
<sequence length="334" mass="39969">MHSHMEEPKECGPMVQSDCTEKVMEMTWHKKEEAHKLYQLMNLSMYRIIQEIDLRKKDEIQINYKLMWLARGDYDLEWKTKQLMCLERALGEVKPHLPMRPIPRTTGFFHLAENDAESPVNVGTDRKRCHKRLMKERMDLEYLKRVQEELLSSMNSGRRPIHGTQELNDVFLSTSKMESLVHRIQHGNNNRGEETKLFHEIRNLKETIEKYTAPTEPDPRNNWKRYDIGSRRRLYEKQTSQHRIKILLNQIDEIKRDQKERTAKVTRLKVELDLVGKSIKSMERELEKLNLKRIKAYKCAYKHGEQKEKSSYGDYLSPMRYVKDVVAQKRILWD</sequence>
<name>A0ACB8ZQA9_CICIN</name>
<evidence type="ECO:0000313" key="2">
    <source>
        <dbReference type="Proteomes" id="UP001055811"/>
    </source>
</evidence>
<reference evidence="2" key="1">
    <citation type="journal article" date="2022" name="Mol. Ecol. Resour.">
        <title>The genomes of chicory, endive, great burdock and yacon provide insights into Asteraceae palaeo-polyploidization history and plant inulin production.</title>
        <authorList>
            <person name="Fan W."/>
            <person name="Wang S."/>
            <person name="Wang H."/>
            <person name="Wang A."/>
            <person name="Jiang F."/>
            <person name="Liu H."/>
            <person name="Zhao H."/>
            <person name="Xu D."/>
            <person name="Zhang Y."/>
        </authorList>
    </citation>
    <scope>NUCLEOTIDE SEQUENCE [LARGE SCALE GENOMIC DNA]</scope>
    <source>
        <strain evidence="2">cv. Punajuju</strain>
    </source>
</reference>
<accession>A0ACB8ZQA9</accession>
<comment type="caution">
    <text evidence="1">The sequence shown here is derived from an EMBL/GenBank/DDBJ whole genome shotgun (WGS) entry which is preliminary data.</text>
</comment>
<evidence type="ECO:0000313" key="1">
    <source>
        <dbReference type="EMBL" id="KAI3699830.1"/>
    </source>
</evidence>
<keyword evidence="2" id="KW-1185">Reference proteome</keyword>
<protein>
    <submittedName>
        <fullName evidence="1">Uncharacterized protein</fullName>
    </submittedName>
</protein>